<dbReference type="PANTHER" id="PTHR46093">
    <property type="entry name" value="ACYL-COA-BINDING DOMAIN-CONTAINING PROTEIN 5"/>
    <property type="match status" value="1"/>
</dbReference>
<evidence type="ECO:0000256" key="2">
    <source>
        <dbReference type="ARBA" id="ARBA00022737"/>
    </source>
</evidence>
<dbReference type="Pfam" id="PF01344">
    <property type="entry name" value="Kelch_1"/>
    <property type="match status" value="1"/>
</dbReference>
<gene>
    <name evidence="3" type="ORF">AAHA92_16717</name>
</gene>
<dbReference type="InterPro" id="IPR006652">
    <property type="entry name" value="Kelch_1"/>
</dbReference>
<dbReference type="EMBL" id="JBEAFC010000007">
    <property type="protein sequence ID" value="KAL1548494.1"/>
    <property type="molecule type" value="Genomic_DNA"/>
</dbReference>
<dbReference type="SUPFAM" id="SSF117281">
    <property type="entry name" value="Kelch motif"/>
    <property type="match status" value="1"/>
</dbReference>
<evidence type="ECO:0000256" key="1">
    <source>
        <dbReference type="ARBA" id="ARBA00022441"/>
    </source>
</evidence>
<accession>A0ABD1GWF9</accession>
<keyword evidence="2" id="KW-0677">Repeat</keyword>
<evidence type="ECO:0000313" key="3">
    <source>
        <dbReference type="EMBL" id="KAL1548494.1"/>
    </source>
</evidence>
<dbReference type="Gene3D" id="2.120.10.80">
    <property type="entry name" value="Kelch-type beta propeller"/>
    <property type="match status" value="1"/>
</dbReference>
<keyword evidence="1" id="KW-0880">Kelch repeat</keyword>
<dbReference type="PANTHER" id="PTHR46093:SF4">
    <property type="entry name" value="GALACTOSE OXIDASE_KELCH REPEAT SUPERFAMILY PROTEIN"/>
    <property type="match status" value="1"/>
</dbReference>
<protein>
    <submittedName>
        <fullName evidence="3">Acyl-CoA-binding domain-containing protein 6 isoform X2</fullName>
    </submittedName>
</protein>
<name>A0ABD1GWF9_SALDI</name>
<organism evidence="3 4">
    <name type="scientific">Salvia divinorum</name>
    <name type="common">Maria pastora</name>
    <name type="synonym">Diviner's sage</name>
    <dbReference type="NCBI Taxonomy" id="28513"/>
    <lineage>
        <taxon>Eukaryota</taxon>
        <taxon>Viridiplantae</taxon>
        <taxon>Streptophyta</taxon>
        <taxon>Embryophyta</taxon>
        <taxon>Tracheophyta</taxon>
        <taxon>Spermatophyta</taxon>
        <taxon>Magnoliopsida</taxon>
        <taxon>eudicotyledons</taxon>
        <taxon>Gunneridae</taxon>
        <taxon>Pentapetalae</taxon>
        <taxon>asterids</taxon>
        <taxon>lamiids</taxon>
        <taxon>Lamiales</taxon>
        <taxon>Lamiaceae</taxon>
        <taxon>Nepetoideae</taxon>
        <taxon>Mentheae</taxon>
        <taxon>Salviinae</taxon>
        <taxon>Salvia</taxon>
        <taxon>Salvia subgen. Calosphace</taxon>
    </lineage>
</organism>
<proteinExistence type="predicted"/>
<reference evidence="3 4" key="1">
    <citation type="submission" date="2024-06" db="EMBL/GenBank/DDBJ databases">
        <title>A chromosome level genome sequence of Diviner's sage (Salvia divinorum).</title>
        <authorList>
            <person name="Ford S.A."/>
            <person name="Ro D.-K."/>
            <person name="Ness R.W."/>
            <person name="Phillips M.A."/>
        </authorList>
    </citation>
    <scope>NUCLEOTIDE SEQUENCE [LARGE SCALE GENOMIC DNA]</scope>
    <source>
        <strain evidence="3">SAF-2024a</strain>
        <tissue evidence="3">Leaf</tissue>
    </source>
</reference>
<sequence length="208" mass="22461">MKLGRLKVQLSDTAQWMGSPIRPTKRFNSSNGEGVAAMNSEADDLNFHSSSNGTELNNCASGGSENWMVLSISGDKPTPRFNHAAAVIGNTMVVVGGESSNGLLEDVQVLSFDRFSWTPVSSKLYLSPTSLPLKIPACKGHALVPRGKKVLLIGGKTEPVSDRVSASSHIVKLSGHLTWKQNVGHLLKQRETFRLPVVVIQLLGRTLF</sequence>
<dbReference type="Proteomes" id="UP001567538">
    <property type="component" value="Unassembled WGS sequence"/>
</dbReference>
<evidence type="ECO:0000313" key="4">
    <source>
        <dbReference type="Proteomes" id="UP001567538"/>
    </source>
</evidence>
<comment type="caution">
    <text evidence="3">The sequence shown here is derived from an EMBL/GenBank/DDBJ whole genome shotgun (WGS) entry which is preliminary data.</text>
</comment>
<dbReference type="InterPro" id="IPR015915">
    <property type="entry name" value="Kelch-typ_b-propeller"/>
</dbReference>
<dbReference type="AlphaFoldDB" id="A0ABD1GWF9"/>
<keyword evidence="4" id="KW-1185">Reference proteome</keyword>